<feature type="compositionally biased region" description="Basic and acidic residues" evidence="1">
    <location>
        <begin position="7"/>
        <end position="27"/>
    </location>
</feature>
<comment type="caution">
    <text evidence="2">The sequence shown here is derived from an EMBL/GenBank/DDBJ whole genome shotgun (WGS) entry which is preliminary data.</text>
</comment>
<protein>
    <submittedName>
        <fullName evidence="2">Uncharacterized protein</fullName>
    </submittedName>
</protein>
<gene>
    <name evidence="2" type="ORF">K431DRAFT_311231</name>
</gene>
<sequence>MSSNPWSDRRGLFQKGKEIHEPTERRSSQGSVSDALRRASVGSVGSGTTLEKTPTTSSSTGGSSDRRRSSAASGGGLFGNLTSMKRGSEDYETRRASHAEMTGNQGGVLSGWYNKTFKGMQNQNNPGNPAQKPSDASRRGVMRKMCSDRGHGQQLAMLVL</sequence>
<evidence type="ECO:0000313" key="3">
    <source>
        <dbReference type="Proteomes" id="UP000799441"/>
    </source>
</evidence>
<evidence type="ECO:0000256" key="1">
    <source>
        <dbReference type="SAM" id="MobiDB-lite"/>
    </source>
</evidence>
<dbReference type="Proteomes" id="UP000799441">
    <property type="component" value="Unassembled WGS sequence"/>
</dbReference>
<organism evidence="2 3">
    <name type="scientific">Polychaeton citri CBS 116435</name>
    <dbReference type="NCBI Taxonomy" id="1314669"/>
    <lineage>
        <taxon>Eukaryota</taxon>
        <taxon>Fungi</taxon>
        <taxon>Dikarya</taxon>
        <taxon>Ascomycota</taxon>
        <taxon>Pezizomycotina</taxon>
        <taxon>Dothideomycetes</taxon>
        <taxon>Dothideomycetidae</taxon>
        <taxon>Capnodiales</taxon>
        <taxon>Capnodiaceae</taxon>
        <taxon>Polychaeton</taxon>
    </lineage>
</organism>
<evidence type="ECO:0000313" key="2">
    <source>
        <dbReference type="EMBL" id="KAF2723141.1"/>
    </source>
</evidence>
<feature type="compositionally biased region" description="Basic and acidic residues" evidence="1">
    <location>
        <begin position="86"/>
        <end position="98"/>
    </location>
</feature>
<dbReference type="OrthoDB" id="3878511at2759"/>
<feature type="compositionally biased region" description="Polar residues" evidence="1">
    <location>
        <begin position="119"/>
        <end position="128"/>
    </location>
</feature>
<dbReference type="EMBL" id="MU003778">
    <property type="protein sequence ID" value="KAF2723141.1"/>
    <property type="molecule type" value="Genomic_DNA"/>
</dbReference>
<proteinExistence type="predicted"/>
<name>A0A9P4QDV4_9PEZI</name>
<feature type="region of interest" description="Disordered" evidence="1">
    <location>
        <begin position="1"/>
        <end position="140"/>
    </location>
</feature>
<dbReference type="AlphaFoldDB" id="A0A9P4QDV4"/>
<accession>A0A9P4QDV4</accession>
<keyword evidence="3" id="KW-1185">Reference proteome</keyword>
<reference evidence="2" key="1">
    <citation type="journal article" date="2020" name="Stud. Mycol.">
        <title>101 Dothideomycetes genomes: a test case for predicting lifestyles and emergence of pathogens.</title>
        <authorList>
            <person name="Haridas S."/>
            <person name="Albert R."/>
            <person name="Binder M."/>
            <person name="Bloem J."/>
            <person name="Labutti K."/>
            <person name="Salamov A."/>
            <person name="Andreopoulos B."/>
            <person name="Baker S."/>
            <person name="Barry K."/>
            <person name="Bills G."/>
            <person name="Bluhm B."/>
            <person name="Cannon C."/>
            <person name="Castanera R."/>
            <person name="Culley D."/>
            <person name="Daum C."/>
            <person name="Ezra D."/>
            <person name="Gonzalez J."/>
            <person name="Henrissat B."/>
            <person name="Kuo A."/>
            <person name="Liang C."/>
            <person name="Lipzen A."/>
            <person name="Lutzoni F."/>
            <person name="Magnuson J."/>
            <person name="Mondo S."/>
            <person name="Nolan M."/>
            <person name="Ohm R."/>
            <person name="Pangilinan J."/>
            <person name="Park H.-J."/>
            <person name="Ramirez L."/>
            <person name="Alfaro M."/>
            <person name="Sun H."/>
            <person name="Tritt A."/>
            <person name="Yoshinaga Y."/>
            <person name="Zwiers L.-H."/>
            <person name="Turgeon B."/>
            <person name="Goodwin S."/>
            <person name="Spatafora J."/>
            <person name="Crous P."/>
            <person name="Grigoriev I."/>
        </authorList>
    </citation>
    <scope>NUCLEOTIDE SEQUENCE</scope>
    <source>
        <strain evidence="2">CBS 116435</strain>
    </source>
</reference>